<comment type="similarity">
    <text evidence="2 3">Belongs to the pyridoxal phosphate-binding protein YggS/PROSC family.</text>
</comment>
<gene>
    <name evidence="5" type="ORF">BK816_07595</name>
</gene>
<dbReference type="CDD" id="cd00635">
    <property type="entry name" value="PLPDE_III_YBL036c_like"/>
    <property type="match status" value="1"/>
</dbReference>
<accession>A0A1D9MN05</accession>
<evidence type="ECO:0000259" key="4">
    <source>
        <dbReference type="Pfam" id="PF01168"/>
    </source>
</evidence>
<organism evidence="5 6">
    <name type="scientific">Boudabousia tangfeifanii</name>
    <dbReference type="NCBI Taxonomy" id="1912795"/>
    <lineage>
        <taxon>Bacteria</taxon>
        <taxon>Bacillati</taxon>
        <taxon>Actinomycetota</taxon>
        <taxon>Actinomycetes</taxon>
        <taxon>Actinomycetales</taxon>
        <taxon>Actinomycetaceae</taxon>
        <taxon>Boudabousia</taxon>
    </lineage>
</organism>
<evidence type="ECO:0000256" key="2">
    <source>
        <dbReference type="HAMAP-Rule" id="MF_02087"/>
    </source>
</evidence>
<comment type="function">
    <text evidence="2">Pyridoxal 5'-phosphate (PLP)-binding protein, which is involved in PLP homeostasis.</text>
</comment>
<feature type="domain" description="Alanine racemase N-terminal" evidence="4">
    <location>
        <begin position="61"/>
        <end position="232"/>
    </location>
</feature>
<dbReference type="InterPro" id="IPR011078">
    <property type="entry name" value="PyrdxlP_homeostasis"/>
</dbReference>
<reference evidence="5 6" key="1">
    <citation type="submission" date="2016-10" db="EMBL/GenBank/DDBJ databases">
        <title>Actinomyces aegypiusis sp. nov., isolated from the Aegypius monachus in Qinghai Tibet Plateau China.</title>
        <authorList>
            <person name="Wang Y."/>
        </authorList>
    </citation>
    <scope>NUCLEOTIDE SEQUENCE [LARGE SCALE GENOMIC DNA]</scope>
    <source>
        <strain evidence="5 6">VUL4_3</strain>
    </source>
</reference>
<dbReference type="KEGG" id="avu:BK816_07595"/>
<evidence type="ECO:0000313" key="5">
    <source>
        <dbReference type="EMBL" id="AOZ73530.1"/>
    </source>
</evidence>
<dbReference type="STRING" id="1912795.BK816_07595"/>
<evidence type="ECO:0000313" key="6">
    <source>
        <dbReference type="Proteomes" id="UP000176288"/>
    </source>
</evidence>
<dbReference type="NCBIfam" id="TIGR00044">
    <property type="entry name" value="YggS family pyridoxal phosphate-dependent enzyme"/>
    <property type="match status" value="1"/>
</dbReference>
<dbReference type="PANTHER" id="PTHR10146:SF14">
    <property type="entry name" value="PYRIDOXAL PHOSPHATE HOMEOSTASIS PROTEIN"/>
    <property type="match status" value="1"/>
</dbReference>
<dbReference type="PIRSF" id="PIRSF004848">
    <property type="entry name" value="YBL036c_PLPDEIII"/>
    <property type="match status" value="1"/>
</dbReference>
<feature type="modified residue" description="N6-(pyridoxal phosphate)lysine" evidence="2">
    <location>
        <position position="32"/>
    </location>
</feature>
<dbReference type="SUPFAM" id="SSF51419">
    <property type="entry name" value="PLP-binding barrel"/>
    <property type="match status" value="1"/>
</dbReference>
<keyword evidence="1 2" id="KW-0663">Pyridoxal phosphate</keyword>
<dbReference type="HAMAP" id="MF_02087">
    <property type="entry name" value="PLP_homeostasis"/>
    <property type="match status" value="1"/>
</dbReference>
<protein>
    <recommendedName>
        <fullName evidence="2">Pyridoxal phosphate homeostasis protein</fullName>
        <shortName evidence="2">PLP homeostasis protein</shortName>
    </recommendedName>
</protein>
<keyword evidence="6" id="KW-1185">Reference proteome</keyword>
<dbReference type="InterPro" id="IPR029066">
    <property type="entry name" value="PLP-binding_barrel"/>
</dbReference>
<evidence type="ECO:0000256" key="1">
    <source>
        <dbReference type="ARBA" id="ARBA00022898"/>
    </source>
</evidence>
<dbReference type="Gene3D" id="3.20.20.10">
    <property type="entry name" value="Alanine racemase"/>
    <property type="match status" value="1"/>
</dbReference>
<sequence length="236" mass="25333">MRENIARVYQRIEDARATYQAIQPVHLELAIKTQSAETCGLAAQALADPQFVSSHPILLGQNRVQEAVASAEAVKATEGASLHLIGPLQRNKINQALKVVDLVETVDSLKLAEALNQRVVGGPLPIFLQVNVSGETAKSGVAPAEFFRLAEAVLALENLKIAGLMTVAGRGTEAEVRPQFATMQALRDELAQRFDLGRQKPLELSMGMSGDMEWAIAEGATIVRAGTAIFGPRATR</sequence>
<dbReference type="EMBL" id="CP017812">
    <property type="protein sequence ID" value="AOZ73530.1"/>
    <property type="molecule type" value="Genomic_DNA"/>
</dbReference>
<evidence type="ECO:0000256" key="3">
    <source>
        <dbReference type="RuleBase" id="RU004514"/>
    </source>
</evidence>
<dbReference type="Pfam" id="PF01168">
    <property type="entry name" value="Ala_racemase_N"/>
    <property type="match status" value="1"/>
</dbReference>
<dbReference type="AlphaFoldDB" id="A0A1D9MN05"/>
<dbReference type="Proteomes" id="UP000176288">
    <property type="component" value="Chromosome"/>
</dbReference>
<name>A0A1D9MN05_9ACTO</name>
<proteinExistence type="inferred from homology"/>
<dbReference type="InterPro" id="IPR001608">
    <property type="entry name" value="Ala_racemase_N"/>
</dbReference>
<dbReference type="PANTHER" id="PTHR10146">
    <property type="entry name" value="PROLINE SYNTHETASE CO-TRANSCRIBED BACTERIAL HOMOLOG PROTEIN"/>
    <property type="match status" value="1"/>
</dbReference>
<dbReference type="GO" id="GO:0030170">
    <property type="term" value="F:pyridoxal phosphate binding"/>
    <property type="evidence" value="ECO:0007669"/>
    <property type="project" value="UniProtKB-UniRule"/>
</dbReference>